<dbReference type="GO" id="GO:0010420">
    <property type="term" value="F:polyprenyldihydroxybenzoate methyltransferase activity"/>
    <property type="evidence" value="ECO:0007669"/>
    <property type="project" value="UniProtKB-UniRule"/>
</dbReference>
<keyword evidence="7" id="KW-1185">Reference proteome</keyword>
<evidence type="ECO:0000256" key="3">
    <source>
        <dbReference type="ARBA" id="ARBA00022688"/>
    </source>
</evidence>
<keyword evidence="5" id="KW-0472">Membrane</keyword>
<comment type="catalytic activity">
    <reaction evidence="5">
        <text>a 3-demethylubiquinol + S-adenosyl-L-methionine = a ubiquinol + S-adenosyl-L-homocysteine + H(+)</text>
        <dbReference type="Rhea" id="RHEA:44380"/>
        <dbReference type="Rhea" id="RHEA-COMP:9566"/>
        <dbReference type="Rhea" id="RHEA-COMP:10914"/>
        <dbReference type="ChEBI" id="CHEBI:15378"/>
        <dbReference type="ChEBI" id="CHEBI:17976"/>
        <dbReference type="ChEBI" id="CHEBI:57856"/>
        <dbReference type="ChEBI" id="CHEBI:59789"/>
        <dbReference type="ChEBI" id="CHEBI:84422"/>
        <dbReference type="EC" id="2.1.1.64"/>
    </reaction>
</comment>
<comment type="subunit">
    <text evidence="5">Component of a multi-subunit COQ enzyme complex.</text>
</comment>
<feature type="binding site" evidence="5">
    <location>
        <position position="180"/>
    </location>
    <ligand>
        <name>Mg(2+)</name>
        <dbReference type="ChEBI" id="CHEBI:18420"/>
    </ligand>
</feature>
<dbReference type="PANTHER" id="PTHR43464:SF19">
    <property type="entry name" value="UBIQUINONE BIOSYNTHESIS O-METHYLTRANSFERASE, MITOCHONDRIAL"/>
    <property type="match status" value="1"/>
</dbReference>
<name>A0AAD5Q1M1_9CRUS</name>
<dbReference type="InterPro" id="IPR010233">
    <property type="entry name" value="UbiG_MeTrfase"/>
</dbReference>
<dbReference type="NCBIfam" id="TIGR01983">
    <property type="entry name" value="UbiG"/>
    <property type="match status" value="1"/>
</dbReference>
<dbReference type="CDD" id="cd02440">
    <property type="entry name" value="AdoMet_MTases"/>
    <property type="match status" value="1"/>
</dbReference>
<keyword evidence="5" id="KW-0479">Metal-binding</keyword>
<feature type="binding site" evidence="5">
    <location>
        <position position="181"/>
    </location>
    <ligand>
        <name>Mg(2+)</name>
        <dbReference type="ChEBI" id="CHEBI:18420"/>
    </ligand>
</feature>
<dbReference type="Gene3D" id="3.40.50.150">
    <property type="entry name" value="Vaccinia Virus protein VP39"/>
    <property type="match status" value="1"/>
</dbReference>
<feature type="binding site" evidence="5">
    <location>
        <position position="130"/>
    </location>
    <ligand>
        <name>S-adenosyl-L-methionine</name>
        <dbReference type="ChEBI" id="CHEBI:59789"/>
    </ligand>
</feature>
<evidence type="ECO:0000313" key="7">
    <source>
        <dbReference type="Proteomes" id="UP000820818"/>
    </source>
</evidence>
<feature type="binding site" evidence="5">
    <location>
        <position position="75"/>
    </location>
    <ligand>
        <name>S-adenosyl-L-methionine</name>
        <dbReference type="ChEBI" id="CHEBI:59789"/>
    </ligand>
</feature>
<dbReference type="SUPFAM" id="SSF53335">
    <property type="entry name" value="S-adenosyl-L-methionine-dependent methyltransferases"/>
    <property type="match status" value="1"/>
</dbReference>
<comment type="function">
    <text evidence="5">O-methyltransferase required for two non-consecutive steps during ubiquinone biosynthesis. Catalyzes the 2 O-methylation of 3,4-dihydroxy-5-(all-trans-polyprenyl)benzoic acid into 4-hydroxy-3-methoxy-5-(all-trans-polyprenyl)benzoic acid. Also catalyzes the last step of ubiquinone biosynthesis by mediating methylation of 3-demethylubiquinone into ubiquinone. Also able to mediate the methylation of 3-demethylubiquinol into ubiquinol.</text>
</comment>
<comment type="similarity">
    <text evidence="5">Belongs to the class I-like SAM-binding methyltransferase superfamily. UbiG/COQ3 family.</text>
</comment>
<dbReference type="EC" id="2.1.1.-" evidence="5"/>
<keyword evidence="2 5" id="KW-0808">Transferase</keyword>
<comment type="catalytic activity">
    <reaction evidence="5">
        <text>a 3-demethylubiquinone + S-adenosyl-L-methionine = a ubiquinone + S-adenosyl-L-homocysteine</text>
        <dbReference type="Rhea" id="RHEA:81215"/>
        <dbReference type="Rhea" id="RHEA-COMP:9565"/>
        <dbReference type="Rhea" id="RHEA-COMP:19654"/>
        <dbReference type="ChEBI" id="CHEBI:16389"/>
        <dbReference type="ChEBI" id="CHEBI:57856"/>
        <dbReference type="ChEBI" id="CHEBI:59789"/>
        <dbReference type="ChEBI" id="CHEBI:231825"/>
    </reaction>
</comment>
<accession>A0AAD5Q1M1</accession>
<keyword evidence="5" id="KW-0999">Mitochondrion inner membrane</keyword>
<keyword evidence="4 5" id="KW-0949">S-adenosyl-L-methionine</keyword>
<feature type="binding site" evidence="5">
    <location>
        <position position="177"/>
    </location>
    <ligand>
        <name>Mg(2+)</name>
        <dbReference type="ChEBI" id="CHEBI:18420"/>
    </ligand>
</feature>
<dbReference type="EMBL" id="WJBH02000001">
    <property type="protein sequence ID" value="KAI9564239.1"/>
    <property type="molecule type" value="Genomic_DNA"/>
</dbReference>
<dbReference type="AlphaFoldDB" id="A0AAD5Q1M1"/>
<reference evidence="6 7" key="1">
    <citation type="submission" date="2022-05" db="EMBL/GenBank/DDBJ databases">
        <title>A multi-omics perspective on studying reproductive biology in Daphnia sinensis.</title>
        <authorList>
            <person name="Jia J."/>
        </authorList>
    </citation>
    <scope>NUCLEOTIDE SEQUENCE [LARGE SCALE GENOMIC DNA]</scope>
    <source>
        <strain evidence="6 7">WSL</strain>
    </source>
</reference>
<dbReference type="GO" id="GO:0061542">
    <property type="term" value="F:3-demethylubiquinol 3-O-methyltransferase activity"/>
    <property type="evidence" value="ECO:0007669"/>
    <property type="project" value="UniProtKB-UniRule"/>
</dbReference>
<dbReference type="Pfam" id="PF13489">
    <property type="entry name" value="Methyltransf_23"/>
    <property type="match status" value="1"/>
</dbReference>
<dbReference type="HAMAP" id="MF_00472">
    <property type="entry name" value="UbiG"/>
    <property type="match status" value="1"/>
</dbReference>
<protein>
    <recommendedName>
        <fullName evidence="5">Ubiquinone biosynthesis O-methyltransferase, mitochondrial</fullName>
    </recommendedName>
    <alternativeName>
        <fullName evidence="5">3-demethylubiquinol 3-O-methyltransferase</fullName>
        <ecNumber evidence="5">2.1.1.64</ecNumber>
    </alternativeName>
    <alternativeName>
        <fullName evidence="5">3-demethylubiquinone 3-O-methyltransferase</fullName>
        <ecNumber evidence="5">2.1.1.-</ecNumber>
    </alternativeName>
    <alternativeName>
        <fullName evidence="5">Polyprenyldihydroxybenzoate methyltransferase</fullName>
        <ecNumber evidence="5">2.1.1.114</ecNumber>
    </alternativeName>
</protein>
<comment type="cofactor">
    <cofactor evidence="5">
        <name>Mg(2+)</name>
        <dbReference type="ChEBI" id="CHEBI:18420"/>
    </cofactor>
</comment>
<organism evidence="6 7">
    <name type="scientific">Daphnia sinensis</name>
    <dbReference type="NCBI Taxonomy" id="1820382"/>
    <lineage>
        <taxon>Eukaryota</taxon>
        <taxon>Metazoa</taxon>
        <taxon>Ecdysozoa</taxon>
        <taxon>Arthropoda</taxon>
        <taxon>Crustacea</taxon>
        <taxon>Branchiopoda</taxon>
        <taxon>Diplostraca</taxon>
        <taxon>Cladocera</taxon>
        <taxon>Anomopoda</taxon>
        <taxon>Daphniidae</taxon>
        <taxon>Daphnia</taxon>
        <taxon>Daphnia similis group</taxon>
    </lineage>
</organism>
<evidence type="ECO:0000256" key="1">
    <source>
        <dbReference type="ARBA" id="ARBA00022603"/>
    </source>
</evidence>
<feature type="binding site" evidence="5">
    <location>
        <position position="176"/>
    </location>
    <ligand>
        <name>S-adenosyl-L-methionine</name>
        <dbReference type="ChEBI" id="CHEBI:59789"/>
    </ligand>
</feature>
<evidence type="ECO:0000256" key="2">
    <source>
        <dbReference type="ARBA" id="ARBA00022679"/>
    </source>
</evidence>
<dbReference type="EC" id="2.1.1.64" evidence="5"/>
<keyword evidence="1 5" id="KW-0489">Methyltransferase</keyword>
<comment type="pathway">
    <text evidence="5">Cofactor biosynthesis; ubiquinone biosynthesis.</text>
</comment>
<sequence>MNCIVPPSTHNSTTVSHTRHTYIYNNMLAIRNFPRNYCSKSTLSEDEIQKFSKMANEWWDINGPFNGLHSMNQLRVPFIRNGISSHQKSAVVNATPASLLAGCSILDVGCGGGILSESLGRLGANVTAIDPSEENVAAASLHAQKLKLNNVTYEVSSVENFKTLNPTTLFDAVTASEVIEHVENPEFFIQTCTSLLKPGGSLFITTINRNAASWALAICAAEYVLNVVPKGTHDWNKFVTPDELNSFITKNGCQLRQLHGMAYNPFINKWHWSRCTSVNYALHATKSVHD</sequence>
<dbReference type="GO" id="GO:0032259">
    <property type="term" value="P:methylation"/>
    <property type="evidence" value="ECO:0007669"/>
    <property type="project" value="UniProtKB-KW"/>
</dbReference>
<dbReference type="Proteomes" id="UP000820818">
    <property type="component" value="Linkage Group LG1"/>
</dbReference>
<dbReference type="EC" id="2.1.1.114" evidence="5"/>
<keyword evidence="5" id="KW-0460">Magnesium</keyword>
<keyword evidence="3 5" id="KW-0831">Ubiquinone biosynthesis</keyword>
<comment type="caution">
    <text evidence="6">The sequence shown here is derived from an EMBL/GenBank/DDBJ whole genome shotgun (WGS) entry which is preliminary data.</text>
</comment>
<comment type="subcellular location">
    <subcellularLocation>
        <location evidence="5">Mitochondrion inner membrane</location>
        <topology evidence="5">Peripheral membrane protein</topology>
        <orientation evidence="5">Matrix side</orientation>
    </subcellularLocation>
</comment>
<dbReference type="GO" id="GO:0031314">
    <property type="term" value="C:extrinsic component of mitochondrial inner membrane"/>
    <property type="evidence" value="ECO:0007669"/>
    <property type="project" value="UniProtKB-UniRule"/>
</dbReference>
<evidence type="ECO:0000256" key="4">
    <source>
        <dbReference type="ARBA" id="ARBA00022691"/>
    </source>
</evidence>
<dbReference type="InterPro" id="IPR029063">
    <property type="entry name" value="SAM-dependent_MTases_sf"/>
</dbReference>
<evidence type="ECO:0000313" key="6">
    <source>
        <dbReference type="EMBL" id="KAI9564239.1"/>
    </source>
</evidence>
<comment type="catalytic activity">
    <reaction evidence="5">
        <text>a 3,4-dihydroxy-5-(all-trans-polyprenyl)benzoate + S-adenosyl-L-methionine = a 4-hydroxy-3-methoxy-5-(all-trans-polyprenyl)benzoate + S-adenosyl-L-homocysteine + H(+)</text>
        <dbReference type="Rhea" id="RHEA:44452"/>
        <dbReference type="Rhea" id="RHEA-COMP:10930"/>
        <dbReference type="Rhea" id="RHEA-COMP:10931"/>
        <dbReference type="ChEBI" id="CHEBI:15378"/>
        <dbReference type="ChEBI" id="CHEBI:57856"/>
        <dbReference type="ChEBI" id="CHEBI:59789"/>
        <dbReference type="ChEBI" id="CHEBI:64694"/>
        <dbReference type="ChEBI" id="CHEBI:84443"/>
        <dbReference type="EC" id="2.1.1.114"/>
    </reaction>
</comment>
<keyword evidence="5" id="KW-0496">Mitochondrion</keyword>
<proteinExistence type="inferred from homology"/>
<evidence type="ECO:0000256" key="5">
    <source>
        <dbReference type="HAMAP-Rule" id="MF_03190"/>
    </source>
</evidence>
<dbReference type="PANTHER" id="PTHR43464">
    <property type="entry name" value="METHYLTRANSFERASE"/>
    <property type="match status" value="1"/>
</dbReference>
<gene>
    <name evidence="6" type="ORF">GHT06_007977</name>
</gene>
<feature type="binding site" evidence="5">
    <location>
        <position position="109"/>
    </location>
    <ligand>
        <name>S-adenosyl-L-methionine</name>
        <dbReference type="ChEBI" id="CHEBI:59789"/>
    </ligand>
</feature>
<dbReference type="GO" id="GO:0046872">
    <property type="term" value="F:metal ion binding"/>
    <property type="evidence" value="ECO:0007669"/>
    <property type="project" value="UniProtKB-KW"/>
</dbReference>